<dbReference type="Proteomes" id="UP001530400">
    <property type="component" value="Unassembled WGS sequence"/>
</dbReference>
<gene>
    <name evidence="3" type="ORF">ACHAWO_002605</name>
</gene>
<proteinExistence type="predicted"/>
<dbReference type="InterPro" id="IPR013094">
    <property type="entry name" value="AB_hydrolase_3"/>
</dbReference>
<name>A0ABD3QFE9_9STRA</name>
<dbReference type="AlphaFoldDB" id="A0ABD3QFE9"/>
<reference evidence="3 4" key="1">
    <citation type="submission" date="2024-10" db="EMBL/GenBank/DDBJ databases">
        <title>Updated reference genomes for cyclostephanoid diatoms.</title>
        <authorList>
            <person name="Roberts W.R."/>
            <person name="Alverson A.J."/>
        </authorList>
    </citation>
    <scope>NUCLEOTIDE SEQUENCE [LARGE SCALE GENOMIC DNA]</scope>
    <source>
        <strain evidence="3 4">AJA010-31</strain>
    </source>
</reference>
<evidence type="ECO:0000259" key="2">
    <source>
        <dbReference type="Pfam" id="PF07859"/>
    </source>
</evidence>
<organism evidence="3 4">
    <name type="scientific">Cyclotella atomus</name>
    <dbReference type="NCBI Taxonomy" id="382360"/>
    <lineage>
        <taxon>Eukaryota</taxon>
        <taxon>Sar</taxon>
        <taxon>Stramenopiles</taxon>
        <taxon>Ochrophyta</taxon>
        <taxon>Bacillariophyta</taxon>
        <taxon>Coscinodiscophyceae</taxon>
        <taxon>Thalassiosirophycidae</taxon>
        <taxon>Stephanodiscales</taxon>
        <taxon>Stephanodiscaceae</taxon>
        <taxon>Cyclotella</taxon>
    </lineage>
</organism>
<keyword evidence="4" id="KW-1185">Reference proteome</keyword>
<protein>
    <recommendedName>
        <fullName evidence="2">Alpha/beta hydrolase fold-3 domain-containing protein</fullName>
    </recommendedName>
</protein>
<dbReference type="PANTHER" id="PTHR48081">
    <property type="entry name" value="AB HYDROLASE SUPERFAMILY PROTEIN C4A8.06C"/>
    <property type="match status" value="1"/>
</dbReference>
<dbReference type="GO" id="GO:0016787">
    <property type="term" value="F:hydrolase activity"/>
    <property type="evidence" value="ECO:0007669"/>
    <property type="project" value="UniProtKB-KW"/>
</dbReference>
<dbReference type="Gene3D" id="3.40.50.1820">
    <property type="entry name" value="alpha/beta hydrolase"/>
    <property type="match status" value="1"/>
</dbReference>
<comment type="caution">
    <text evidence="3">The sequence shown here is derived from an EMBL/GenBank/DDBJ whole genome shotgun (WGS) entry which is preliminary data.</text>
</comment>
<dbReference type="InterPro" id="IPR029058">
    <property type="entry name" value="AB_hydrolase_fold"/>
</dbReference>
<feature type="domain" description="Alpha/beta hydrolase fold-3" evidence="2">
    <location>
        <begin position="97"/>
        <end position="323"/>
    </location>
</feature>
<evidence type="ECO:0000313" key="4">
    <source>
        <dbReference type="Proteomes" id="UP001530400"/>
    </source>
</evidence>
<dbReference type="SUPFAM" id="SSF53474">
    <property type="entry name" value="alpha/beta-Hydrolases"/>
    <property type="match status" value="1"/>
</dbReference>
<sequence>MNENPVNPAADSGQTSNACVNDKNYWYDRLHKDFQSMQRIPVFNLDSWCKTKLFQLLMNIAPSPRTPPEITKEKVPGFGVFYHPKSCEYKERPPAALLWIHGGGRVVGACDSSDNIKHCQHLCKELDMPVLSACYRLAPKHPFPAALDDLVEAYKWLVDRLQSDAIDDMKQQPISIVVAGESAGGGLAAELCQKLLDEQQQSSSERSLPLPAAQLLIYPMLDDRTCLDLQHDNLPSHLLWNNKSNMYGWSSYFSPNHKPGDEIIPNYMSASRRKDLSNLPPAYIFCGTLDLFLNECRDYAQRLEEHGVPVEYDELVGGFHGMLSLGDGKDSVVRMWENLLAFGKKYLKDP</sequence>
<dbReference type="InterPro" id="IPR050300">
    <property type="entry name" value="GDXG_lipolytic_enzyme"/>
</dbReference>
<evidence type="ECO:0000256" key="1">
    <source>
        <dbReference type="ARBA" id="ARBA00022801"/>
    </source>
</evidence>
<keyword evidence="1" id="KW-0378">Hydrolase</keyword>
<evidence type="ECO:0000313" key="3">
    <source>
        <dbReference type="EMBL" id="KAL3798506.1"/>
    </source>
</evidence>
<dbReference type="Pfam" id="PF07859">
    <property type="entry name" value="Abhydrolase_3"/>
    <property type="match status" value="1"/>
</dbReference>
<accession>A0ABD3QFE9</accession>
<dbReference type="PANTHER" id="PTHR48081:SF8">
    <property type="entry name" value="ALPHA_BETA HYDROLASE FOLD-3 DOMAIN-CONTAINING PROTEIN-RELATED"/>
    <property type="match status" value="1"/>
</dbReference>
<dbReference type="EMBL" id="JALLPJ020000214">
    <property type="protein sequence ID" value="KAL3798506.1"/>
    <property type="molecule type" value="Genomic_DNA"/>
</dbReference>